<feature type="signal peptide" evidence="1">
    <location>
        <begin position="1"/>
        <end position="25"/>
    </location>
</feature>
<name>A0A6N3T6C7_9PROT</name>
<reference evidence="2 4" key="1">
    <citation type="submission" date="2012-11" db="EMBL/GenBank/DDBJ databases">
        <title>Whole genome sequence of Acetobacter indonesiensis 5H-1.</title>
        <authorList>
            <person name="Azuma Y."/>
            <person name="Higashiura N."/>
            <person name="Hirakawa H."/>
            <person name="Matsushita K."/>
        </authorList>
    </citation>
    <scope>NUCLEOTIDE SEQUENCE [LARGE SCALE GENOMIC DNA]</scope>
    <source>
        <strain evidence="2 4">5H-1</strain>
    </source>
</reference>
<dbReference type="Pfam" id="PF06776">
    <property type="entry name" value="IalB"/>
    <property type="match status" value="1"/>
</dbReference>
<gene>
    <name evidence="2" type="ORF">Abin_103_002</name>
    <name evidence="3" type="ORF">AIN02nite_29060</name>
</gene>
<accession>A0A6N3T6C7</accession>
<sequence length="207" mass="21593">MRRLQVCGSVLSAFLAVAFCGSAFAAPSAKPTASAPVASPTTLSGSAGEWTYRCIFPSSAPNAAPTVCIVEQRLMMQDAQKQAVPLGGVILARATEDPVKAPLSTRPWRLTVMTPLGLSLQHEARFAIGKSAPFSLAWQSCVSSGCLSTLDLTAEQVDALRHGQTGHIEANKLAGGVLTINFAFTGVDVALKTTEGWIAHSQAGVVQ</sequence>
<dbReference type="InterPro" id="IPR038696">
    <property type="entry name" value="IalB_sf"/>
</dbReference>
<evidence type="ECO:0000256" key="1">
    <source>
        <dbReference type="SAM" id="SignalP"/>
    </source>
</evidence>
<dbReference type="Gene3D" id="2.60.40.1880">
    <property type="entry name" value="Invasion associated locus B (IalB) protein"/>
    <property type="match status" value="1"/>
</dbReference>
<dbReference type="InterPro" id="IPR010642">
    <property type="entry name" value="Invasion_prot_B"/>
</dbReference>
<dbReference type="Proteomes" id="UP000321104">
    <property type="component" value="Unassembled WGS sequence"/>
</dbReference>
<keyword evidence="4" id="KW-1185">Reference proteome</keyword>
<evidence type="ECO:0000313" key="4">
    <source>
        <dbReference type="Proteomes" id="UP000032673"/>
    </source>
</evidence>
<feature type="chain" id="PRO_5026734018" description="Invasion protein" evidence="1">
    <location>
        <begin position="26"/>
        <end position="207"/>
    </location>
</feature>
<protein>
    <recommendedName>
        <fullName evidence="6">Invasion protein</fullName>
    </recommendedName>
</protein>
<proteinExistence type="predicted"/>
<dbReference type="EMBL" id="BAMW01000100">
    <property type="protein sequence ID" value="GAN64693.1"/>
    <property type="molecule type" value="Genomic_DNA"/>
</dbReference>
<dbReference type="Proteomes" id="UP000032673">
    <property type="component" value="Unassembled WGS sequence"/>
</dbReference>
<evidence type="ECO:0008006" key="6">
    <source>
        <dbReference type="Google" id="ProtNLM"/>
    </source>
</evidence>
<organism evidence="3 5">
    <name type="scientific">Acetobacter indonesiensis</name>
    <dbReference type="NCBI Taxonomy" id="104101"/>
    <lineage>
        <taxon>Bacteria</taxon>
        <taxon>Pseudomonadati</taxon>
        <taxon>Pseudomonadota</taxon>
        <taxon>Alphaproteobacteria</taxon>
        <taxon>Acetobacterales</taxon>
        <taxon>Acetobacteraceae</taxon>
        <taxon>Acetobacter</taxon>
    </lineage>
</organism>
<dbReference type="EMBL" id="BJXQ01000035">
    <property type="protein sequence ID" value="GEN04881.1"/>
    <property type="molecule type" value="Genomic_DNA"/>
</dbReference>
<comment type="caution">
    <text evidence="3">The sequence shown here is derived from an EMBL/GenBank/DDBJ whole genome shotgun (WGS) entry which is preliminary data.</text>
</comment>
<evidence type="ECO:0000313" key="3">
    <source>
        <dbReference type="EMBL" id="GEN04881.1"/>
    </source>
</evidence>
<evidence type="ECO:0000313" key="5">
    <source>
        <dbReference type="Proteomes" id="UP000321104"/>
    </source>
</evidence>
<keyword evidence="1" id="KW-0732">Signal</keyword>
<reference evidence="3 5" key="2">
    <citation type="submission" date="2019-07" db="EMBL/GenBank/DDBJ databases">
        <title>Whole genome shotgun sequence of Acetobacter indonesiensis NBRC 16471.</title>
        <authorList>
            <person name="Hosoyama A."/>
            <person name="Uohara A."/>
            <person name="Ohji S."/>
            <person name="Ichikawa N."/>
        </authorList>
    </citation>
    <scope>NUCLEOTIDE SEQUENCE [LARGE SCALE GENOMIC DNA]</scope>
    <source>
        <strain evidence="3 5">NBRC 16471</strain>
    </source>
</reference>
<dbReference type="RefSeq" id="WP_048848511.1">
    <property type="nucleotide sequence ID" value="NZ_BAMW01000100.1"/>
</dbReference>
<dbReference type="AlphaFoldDB" id="A0A6N3T6C7"/>
<evidence type="ECO:0000313" key="2">
    <source>
        <dbReference type="EMBL" id="GAN64693.1"/>
    </source>
</evidence>